<evidence type="ECO:0000313" key="3">
    <source>
        <dbReference type="Proteomes" id="UP000323856"/>
    </source>
</evidence>
<keyword evidence="1" id="KW-0472">Membrane</keyword>
<feature type="transmembrane region" description="Helical" evidence="1">
    <location>
        <begin position="12"/>
        <end position="34"/>
    </location>
</feature>
<comment type="caution">
    <text evidence="2">The sequence shown here is derived from an EMBL/GenBank/DDBJ whole genome shotgun (WGS) entry which is preliminary data.</text>
</comment>
<keyword evidence="1" id="KW-1133">Transmembrane helix</keyword>
<evidence type="ECO:0000256" key="1">
    <source>
        <dbReference type="SAM" id="Phobius"/>
    </source>
</evidence>
<sequence length="96" mass="10346">MEYKNSAGRYVGGISLILAGPLIVFIAVTFHAWMIFDNPSANVDGVFIGIGVFGGLLGIVGLILLIAAMYRALVKIDAMQVMRPSASRENRPADHR</sequence>
<gene>
    <name evidence="2" type="ORF">FQ154_15040</name>
</gene>
<dbReference type="AlphaFoldDB" id="A0A5B0E906"/>
<protein>
    <submittedName>
        <fullName evidence="2">Uncharacterized protein</fullName>
    </submittedName>
</protein>
<accession>A0A5B0E906</accession>
<dbReference type="Proteomes" id="UP000323856">
    <property type="component" value="Unassembled WGS sequence"/>
</dbReference>
<reference evidence="2 3" key="1">
    <citation type="submission" date="2019-07" db="EMBL/GenBank/DDBJ databases">
        <title>Analysis of the biochemical properties, biological activity and biotechnological potential of siderophores and biosurfactants produced by Antarctic psychrotolerant bacteria.</title>
        <authorList>
            <person name="Styczynski M."/>
            <person name="Krucon T."/>
            <person name="Decewicz P."/>
            <person name="Dziewit L."/>
        </authorList>
    </citation>
    <scope>NUCLEOTIDE SEQUENCE [LARGE SCALE GENOMIC DNA]</scope>
    <source>
        <strain evidence="2 3">ANT_H27</strain>
    </source>
</reference>
<organism evidence="2 3">
    <name type="scientific">Paeniglutamicibacter gangotriensis</name>
    <dbReference type="NCBI Taxonomy" id="254787"/>
    <lineage>
        <taxon>Bacteria</taxon>
        <taxon>Bacillati</taxon>
        <taxon>Actinomycetota</taxon>
        <taxon>Actinomycetes</taxon>
        <taxon>Micrococcales</taxon>
        <taxon>Micrococcaceae</taxon>
        <taxon>Paeniglutamicibacter</taxon>
    </lineage>
</organism>
<keyword evidence="1" id="KW-0812">Transmembrane</keyword>
<dbReference type="EMBL" id="VOBL01000017">
    <property type="protein sequence ID" value="KAA0974802.1"/>
    <property type="molecule type" value="Genomic_DNA"/>
</dbReference>
<proteinExistence type="predicted"/>
<dbReference type="OrthoDB" id="4951992at2"/>
<evidence type="ECO:0000313" key="2">
    <source>
        <dbReference type="EMBL" id="KAA0974802.1"/>
    </source>
</evidence>
<name>A0A5B0E906_9MICC</name>
<dbReference type="RefSeq" id="WP_149620338.1">
    <property type="nucleotide sequence ID" value="NZ_VOBL01000017.1"/>
</dbReference>
<feature type="transmembrane region" description="Helical" evidence="1">
    <location>
        <begin position="46"/>
        <end position="73"/>
    </location>
</feature>